<name>A0A923PR94_9BACT</name>
<dbReference type="InterPro" id="IPR036388">
    <property type="entry name" value="WH-like_DNA-bd_sf"/>
</dbReference>
<accession>A0A923PR94</accession>
<evidence type="ECO:0000256" key="2">
    <source>
        <dbReference type="ARBA" id="ARBA00023015"/>
    </source>
</evidence>
<evidence type="ECO:0000259" key="6">
    <source>
        <dbReference type="Pfam" id="PF04542"/>
    </source>
</evidence>
<evidence type="ECO:0000256" key="4">
    <source>
        <dbReference type="ARBA" id="ARBA00023125"/>
    </source>
</evidence>
<dbReference type="GO" id="GO:0006352">
    <property type="term" value="P:DNA-templated transcription initiation"/>
    <property type="evidence" value="ECO:0007669"/>
    <property type="project" value="InterPro"/>
</dbReference>
<reference evidence="8" key="1">
    <citation type="submission" date="2020-08" db="EMBL/GenBank/DDBJ databases">
        <title>Lewinella bacteria from marine environments.</title>
        <authorList>
            <person name="Zhong Y."/>
        </authorList>
    </citation>
    <scope>NUCLEOTIDE SEQUENCE</scope>
    <source>
        <strain evidence="8">KCTC 42187</strain>
    </source>
</reference>
<keyword evidence="4" id="KW-0238">DNA-binding</keyword>
<sequence length="180" mass="20350">MPTDETLMQAVAGGDLRQLTELYQRYRNPLYAYFLRRTNAPAQAEDLLQNAFERIIQYRHSYRGPAFRAWLFAIARNVLQDELCKGGKLLLADGFDLGTLAHATPAPDCAWEARETLGQSRQALAGLSTGYREVVELAWQRGLKYAEIAAVLGISEANVKVRIHRAIKQLRVNYAKLNEQ</sequence>
<keyword evidence="3" id="KW-0731">Sigma factor</keyword>
<dbReference type="InterPro" id="IPR013324">
    <property type="entry name" value="RNA_pol_sigma_r3/r4-like"/>
</dbReference>
<dbReference type="Gene3D" id="1.10.1740.10">
    <property type="match status" value="1"/>
</dbReference>
<evidence type="ECO:0000313" key="8">
    <source>
        <dbReference type="EMBL" id="MBC6996316.1"/>
    </source>
</evidence>
<keyword evidence="2" id="KW-0805">Transcription regulation</keyword>
<dbReference type="PANTHER" id="PTHR43133:SF8">
    <property type="entry name" value="RNA POLYMERASE SIGMA FACTOR HI_1459-RELATED"/>
    <property type="match status" value="1"/>
</dbReference>
<dbReference type="GO" id="GO:0003677">
    <property type="term" value="F:DNA binding"/>
    <property type="evidence" value="ECO:0007669"/>
    <property type="project" value="UniProtKB-KW"/>
</dbReference>
<protein>
    <submittedName>
        <fullName evidence="8">Sigma-70 family RNA polymerase sigma factor</fullName>
    </submittedName>
</protein>
<dbReference type="InterPro" id="IPR013249">
    <property type="entry name" value="RNA_pol_sigma70_r4_t2"/>
</dbReference>
<dbReference type="GO" id="GO:0016987">
    <property type="term" value="F:sigma factor activity"/>
    <property type="evidence" value="ECO:0007669"/>
    <property type="project" value="UniProtKB-KW"/>
</dbReference>
<keyword evidence="5" id="KW-0804">Transcription</keyword>
<evidence type="ECO:0000256" key="1">
    <source>
        <dbReference type="ARBA" id="ARBA00010641"/>
    </source>
</evidence>
<keyword evidence="9" id="KW-1185">Reference proteome</keyword>
<dbReference type="RefSeq" id="WP_187468327.1">
    <property type="nucleotide sequence ID" value="NZ_JACSIT010000152.1"/>
</dbReference>
<proteinExistence type="inferred from homology"/>
<feature type="domain" description="RNA polymerase sigma-70 region 2" evidence="6">
    <location>
        <begin position="22"/>
        <end position="83"/>
    </location>
</feature>
<dbReference type="NCBIfam" id="TIGR02937">
    <property type="entry name" value="sigma70-ECF"/>
    <property type="match status" value="1"/>
</dbReference>
<dbReference type="Gene3D" id="1.10.10.10">
    <property type="entry name" value="Winged helix-like DNA-binding domain superfamily/Winged helix DNA-binding domain"/>
    <property type="match status" value="1"/>
</dbReference>
<dbReference type="InterPro" id="IPR039425">
    <property type="entry name" value="RNA_pol_sigma-70-like"/>
</dbReference>
<dbReference type="InterPro" id="IPR007627">
    <property type="entry name" value="RNA_pol_sigma70_r2"/>
</dbReference>
<comment type="caution">
    <text evidence="8">The sequence shown here is derived from an EMBL/GenBank/DDBJ whole genome shotgun (WGS) entry which is preliminary data.</text>
</comment>
<feature type="domain" description="RNA polymerase sigma factor 70 region 4 type 2" evidence="7">
    <location>
        <begin position="121"/>
        <end position="170"/>
    </location>
</feature>
<dbReference type="CDD" id="cd06171">
    <property type="entry name" value="Sigma70_r4"/>
    <property type="match status" value="1"/>
</dbReference>
<dbReference type="AlphaFoldDB" id="A0A923PR94"/>
<gene>
    <name evidence="8" type="ORF">H9S92_19250</name>
</gene>
<comment type="similarity">
    <text evidence="1">Belongs to the sigma-70 factor family. ECF subfamily.</text>
</comment>
<dbReference type="Proteomes" id="UP000650081">
    <property type="component" value="Unassembled WGS sequence"/>
</dbReference>
<organism evidence="8 9">
    <name type="scientific">Neolewinella lacunae</name>
    <dbReference type="NCBI Taxonomy" id="1517758"/>
    <lineage>
        <taxon>Bacteria</taxon>
        <taxon>Pseudomonadati</taxon>
        <taxon>Bacteroidota</taxon>
        <taxon>Saprospiria</taxon>
        <taxon>Saprospirales</taxon>
        <taxon>Lewinellaceae</taxon>
        <taxon>Neolewinella</taxon>
    </lineage>
</organism>
<dbReference type="InterPro" id="IPR014284">
    <property type="entry name" value="RNA_pol_sigma-70_dom"/>
</dbReference>
<evidence type="ECO:0000256" key="5">
    <source>
        <dbReference type="ARBA" id="ARBA00023163"/>
    </source>
</evidence>
<dbReference type="SUPFAM" id="SSF88946">
    <property type="entry name" value="Sigma2 domain of RNA polymerase sigma factors"/>
    <property type="match status" value="1"/>
</dbReference>
<evidence type="ECO:0000256" key="3">
    <source>
        <dbReference type="ARBA" id="ARBA00023082"/>
    </source>
</evidence>
<evidence type="ECO:0000259" key="7">
    <source>
        <dbReference type="Pfam" id="PF08281"/>
    </source>
</evidence>
<dbReference type="Pfam" id="PF08281">
    <property type="entry name" value="Sigma70_r4_2"/>
    <property type="match status" value="1"/>
</dbReference>
<dbReference type="EMBL" id="JACSIT010000152">
    <property type="protein sequence ID" value="MBC6996316.1"/>
    <property type="molecule type" value="Genomic_DNA"/>
</dbReference>
<dbReference type="InterPro" id="IPR013325">
    <property type="entry name" value="RNA_pol_sigma_r2"/>
</dbReference>
<dbReference type="Pfam" id="PF04542">
    <property type="entry name" value="Sigma70_r2"/>
    <property type="match status" value="1"/>
</dbReference>
<dbReference type="SUPFAM" id="SSF88659">
    <property type="entry name" value="Sigma3 and sigma4 domains of RNA polymerase sigma factors"/>
    <property type="match status" value="1"/>
</dbReference>
<evidence type="ECO:0000313" key="9">
    <source>
        <dbReference type="Proteomes" id="UP000650081"/>
    </source>
</evidence>
<dbReference type="PANTHER" id="PTHR43133">
    <property type="entry name" value="RNA POLYMERASE ECF-TYPE SIGMA FACTO"/>
    <property type="match status" value="1"/>
</dbReference>